<proteinExistence type="predicted"/>
<feature type="compositionally biased region" description="Polar residues" evidence="1">
    <location>
        <begin position="7"/>
        <end position="21"/>
    </location>
</feature>
<evidence type="ECO:0000259" key="2">
    <source>
        <dbReference type="Pfam" id="PF14636"/>
    </source>
</evidence>
<feature type="region of interest" description="Disordered" evidence="1">
    <location>
        <begin position="466"/>
        <end position="488"/>
    </location>
</feature>
<feature type="compositionally biased region" description="Polar residues" evidence="1">
    <location>
        <begin position="719"/>
        <end position="728"/>
    </location>
</feature>
<feature type="compositionally biased region" description="Polar residues" evidence="1">
    <location>
        <begin position="315"/>
        <end position="331"/>
    </location>
</feature>
<feature type="compositionally biased region" description="Basic and acidic residues" evidence="1">
    <location>
        <begin position="694"/>
        <end position="706"/>
    </location>
</feature>
<dbReference type="InterPro" id="IPR028084">
    <property type="entry name" value="FNIP_N_dom"/>
</dbReference>
<feature type="compositionally biased region" description="Low complexity" evidence="1">
    <location>
        <begin position="1145"/>
        <end position="1160"/>
    </location>
</feature>
<evidence type="ECO:0000313" key="3">
    <source>
        <dbReference type="EMBL" id="KAL1628012.1"/>
    </source>
</evidence>
<feature type="compositionally biased region" description="Polar residues" evidence="1">
    <location>
        <begin position="262"/>
        <end position="271"/>
    </location>
</feature>
<dbReference type="Proteomes" id="UP001521116">
    <property type="component" value="Unassembled WGS sequence"/>
</dbReference>
<feature type="compositionally biased region" description="Low complexity" evidence="1">
    <location>
        <begin position="332"/>
        <end position="348"/>
    </location>
</feature>
<feature type="compositionally biased region" description="Basic and acidic residues" evidence="1">
    <location>
        <begin position="826"/>
        <end position="836"/>
    </location>
</feature>
<feature type="compositionally biased region" description="Polar residues" evidence="1">
    <location>
        <begin position="678"/>
        <end position="692"/>
    </location>
</feature>
<accession>A0ABR3SRP1</accession>
<gene>
    <name evidence="3" type="ORF">SLS56_006155</name>
</gene>
<feature type="compositionally biased region" description="Polar residues" evidence="1">
    <location>
        <begin position="1290"/>
        <end position="1305"/>
    </location>
</feature>
<feature type="region of interest" description="Disordered" evidence="1">
    <location>
        <begin position="375"/>
        <end position="400"/>
    </location>
</feature>
<dbReference type="PANTHER" id="PTHR21634">
    <property type="entry name" value="RE13835P"/>
    <property type="match status" value="1"/>
</dbReference>
<keyword evidence="4" id="KW-1185">Reference proteome</keyword>
<feature type="compositionally biased region" description="Polar residues" evidence="1">
    <location>
        <begin position="386"/>
        <end position="400"/>
    </location>
</feature>
<feature type="region of interest" description="Disordered" evidence="1">
    <location>
        <begin position="768"/>
        <end position="787"/>
    </location>
</feature>
<feature type="region of interest" description="Disordered" evidence="1">
    <location>
        <begin position="825"/>
        <end position="857"/>
    </location>
</feature>
<protein>
    <recommendedName>
        <fullName evidence="2">Folliculin-interacting protein N-terminal domain-containing protein</fullName>
    </recommendedName>
</protein>
<feature type="region of interest" description="Disordered" evidence="1">
    <location>
        <begin position="1137"/>
        <end position="1243"/>
    </location>
</feature>
<feature type="region of interest" description="Disordered" evidence="1">
    <location>
        <begin position="98"/>
        <end position="170"/>
    </location>
</feature>
<feature type="domain" description="Folliculin-interacting protein N-terminal" evidence="2">
    <location>
        <begin position="82"/>
        <end position="235"/>
    </location>
</feature>
<name>A0ABR3SRP1_9PEZI</name>
<evidence type="ECO:0000256" key="1">
    <source>
        <dbReference type="SAM" id="MobiDB-lite"/>
    </source>
</evidence>
<feature type="compositionally biased region" description="Polar residues" evidence="1">
    <location>
        <begin position="157"/>
        <end position="170"/>
    </location>
</feature>
<feature type="compositionally biased region" description="Gly residues" evidence="1">
    <location>
        <begin position="126"/>
        <end position="135"/>
    </location>
</feature>
<dbReference type="EMBL" id="JAJVDC020000067">
    <property type="protein sequence ID" value="KAL1628012.1"/>
    <property type="molecule type" value="Genomic_DNA"/>
</dbReference>
<feature type="compositionally biased region" description="Low complexity" evidence="1">
    <location>
        <begin position="746"/>
        <end position="757"/>
    </location>
</feature>
<evidence type="ECO:0000313" key="4">
    <source>
        <dbReference type="Proteomes" id="UP001521116"/>
    </source>
</evidence>
<dbReference type="Pfam" id="PF14636">
    <property type="entry name" value="FNIP_N"/>
    <property type="match status" value="1"/>
</dbReference>
<feature type="region of interest" description="Disordered" evidence="1">
    <location>
        <begin position="1279"/>
        <end position="1326"/>
    </location>
</feature>
<feature type="compositionally biased region" description="Low complexity" evidence="1">
    <location>
        <begin position="1199"/>
        <end position="1218"/>
    </location>
</feature>
<reference evidence="3 4" key="1">
    <citation type="submission" date="2024-02" db="EMBL/GenBank/DDBJ databases">
        <title>De novo assembly and annotation of 12 fungi associated with fruit tree decline syndrome in Ontario, Canada.</title>
        <authorList>
            <person name="Sulman M."/>
            <person name="Ellouze W."/>
            <person name="Ilyukhin E."/>
        </authorList>
    </citation>
    <scope>NUCLEOTIDE SEQUENCE [LARGE SCALE GENOMIC DNA]</scope>
    <source>
        <strain evidence="3 4">M1-105</strain>
    </source>
</reference>
<feature type="region of interest" description="Disordered" evidence="1">
    <location>
        <begin position="1"/>
        <end position="21"/>
    </location>
</feature>
<sequence>MLGQLLHSFNPSRRGTPRQSSNLIESVTEDTHTRNLLFPDAYALVQNDSQQAFPQIFSTNSPTGSASYDGTQAGIDLDQYRDFRIIIAQDEAGATPRTVLFDSKPGSGSAESPSAVSERRSSRLFGAGGGAGGPMSPGPVPGPSSAFTPGHGRRSSLAAQGSVPQSPTVSAFQRARTRGASISNMQTFEESAQNIRSRESEEIVRTCLDCMFGSAPMAYRGPSNKLHIIPMEPRAAERSVTSPPLHEGFSSFGRSEGRKQSRLATSYTASNIPPEPSHNSGGLPEASQKEVRRRTILITRLFSVSPPDEVEMPESSDSNSTTPTPGSASRKGSSYPFPSVSGSGSSQHSGKRTSRQCRTPMYAIGIILHLPVSPPARAGAAPQKAGSKSQGGQDSLGSSFDSDRRAGWAFVDATFGVESLLSISGNSDVDDRVDVIGQHWDVIVRTLTSLQFVVQEKVMSLFKAAEQVPPQTQTPSRTHGSQRSHRDPMMLPRRMLKLQPLALLFDPDIKQAVDCAADRVVRGMKVPRVITGQGRWGVWREEARWLGRWAGGREQNFFLYNLLTAFLGTHTEWLNILGPKSYRTKHREQQRSIAGEDITIASRTIIVSPDKMAARRLIFLLANFLPASNHGFLDGASPVRPSTSTSLRGYSQSPPNAAVSRQQSLRRTINRKGHKSYPNMSSLNVARGSNSDLSEDKGEEKEEKRPPSRSVPHSRRPSQVHSIKSINATGLAIPSMVEDPAARKGSTTTTSTVTPETAVPVAHFAVHRHNSGSTSSNEARPPSSGSLASVNLRHTLHRTGSGATSPSNDSSASKWGSFMSFWSAGGRRESSTDHSDILQSTDDGVGIGGPGYRRPYNQSASKLEQMVQELNVDDFEQEDSEDYEAATNTELNAMSPGGPHSAARAIPARSKQLDSPLKLSVNENDGVIDVDIALPGFGSPIQSPLLPALGNSVSSLDGSTFGPSFCSSAISFESQPPVNVAGWLARYHQDFALQGVQPYADLEKDVRRSMSAEPTPIAAVTTPTLESGPMEKWVHICTALIADARTFTIKRLHLKRKVRLIPIPSQPAITPGAGLAAQTPGPHSLPKSQYGNPYTNGSSLMPAVPMTELHLEERFVEETVMDLDETLADALEKGIASSGVSTPALSNSTSSILPTISTPTQRTHGPSHLHDKNTTPQTRSKLQEQDEDVSPKKQLPTPSSVSTSATASVTASASSSRSSSRRGRGNGPRNGQHHESSDAASTITSLEAGPRGCQECKALVLGALEQVVRSVAAERTGNFMPARAGERDSTSSTSGSVKQGTPSKQQRGRRANNAVVESLHKESTLREGVRRWLAQVEDGN</sequence>
<dbReference type="PANTHER" id="PTHR21634:SF9">
    <property type="entry name" value="RE13835P"/>
    <property type="match status" value="1"/>
</dbReference>
<feature type="region of interest" description="Disordered" evidence="1">
    <location>
        <begin position="235"/>
        <end position="355"/>
    </location>
</feature>
<feature type="compositionally biased region" description="Polar residues" evidence="1">
    <location>
        <begin position="640"/>
        <end position="667"/>
    </location>
</feature>
<feature type="compositionally biased region" description="Polar residues" evidence="1">
    <location>
        <begin position="771"/>
        <end position="787"/>
    </location>
</feature>
<feature type="compositionally biased region" description="Polar residues" evidence="1">
    <location>
        <begin position="469"/>
        <end position="481"/>
    </location>
</feature>
<organism evidence="3 4">
    <name type="scientific">Neofusicoccum ribis</name>
    <dbReference type="NCBI Taxonomy" id="45134"/>
    <lineage>
        <taxon>Eukaryota</taxon>
        <taxon>Fungi</taxon>
        <taxon>Dikarya</taxon>
        <taxon>Ascomycota</taxon>
        <taxon>Pezizomycotina</taxon>
        <taxon>Dothideomycetes</taxon>
        <taxon>Dothideomycetes incertae sedis</taxon>
        <taxon>Botryosphaeriales</taxon>
        <taxon>Botryosphaeriaceae</taxon>
        <taxon>Neofusicoccum</taxon>
    </lineage>
</organism>
<feature type="region of interest" description="Disordered" evidence="1">
    <location>
        <begin position="635"/>
        <end position="757"/>
    </location>
</feature>
<comment type="caution">
    <text evidence="3">The sequence shown here is derived from an EMBL/GenBank/DDBJ whole genome shotgun (WGS) entry which is preliminary data.</text>
</comment>